<evidence type="ECO:0000313" key="1">
    <source>
        <dbReference type="EMBL" id="KHA70654.1"/>
    </source>
</evidence>
<evidence type="ECO:0000313" key="2">
    <source>
        <dbReference type="Proteomes" id="UP000030564"/>
    </source>
</evidence>
<sequence>MKQLIKEVRTIWEFEGGAGFEQFVRWDGVRTSFDEIKKNMANTKNLALKDFKRLLILDDDVEISIPVEEIPHILSDRTGVLVIFEEKPTKLSCSIAPWFFECPNNAAIYNADGSLRFQLQSPYGIGSYIGAVHHSASQNYPESLGVLVGSLGHQPEWLCSIDPNSPKLIPTGKWVRY</sequence>
<name>A0A0A6D7U6_9PSED</name>
<dbReference type="OrthoDB" id="6911804at2"/>
<proteinExistence type="predicted"/>
<dbReference type="AlphaFoldDB" id="A0A0A6D7U6"/>
<dbReference type="Proteomes" id="UP000030564">
    <property type="component" value="Unassembled WGS sequence"/>
</dbReference>
<protein>
    <submittedName>
        <fullName evidence="1">Uncharacterized protein</fullName>
    </submittedName>
</protein>
<gene>
    <name evidence="1" type="ORF">NZ35_24465</name>
</gene>
<reference evidence="1 2" key="1">
    <citation type="submission" date="2014-10" db="EMBL/GenBank/DDBJ databases">
        <title>Draft genome sequence of Pseudomonas chlororaphis EA105.</title>
        <authorList>
            <person name="McCully L.M."/>
            <person name="Bitzer A.S."/>
            <person name="Spence C."/>
            <person name="Bais H."/>
            <person name="Silby M.W."/>
        </authorList>
    </citation>
    <scope>NUCLEOTIDE SEQUENCE [LARGE SCALE GENOMIC DNA]</scope>
    <source>
        <strain evidence="1 2">EA105</strain>
    </source>
</reference>
<dbReference type="PATRIC" id="fig|587753.9.peg.4096"/>
<comment type="caution">
    <text evidence="1">The sequence shown here is derived from an EMBL/GenBank/DDBJ whole genome shotgun (WGS) entry which is preliminary data.</text>
</comment>
<accession>A0A0A6D7U6</accession>
<dbReference type="EMBL" id="JSFK01000032">
    <property type="protein sequence ID" value="KHA70654.1"/>
    <property type="molecule type" value="Genomic_DNA"/>
</dbReference>
<organism evidence="1 2">
    <name type="scientific">Pseudomonas chlororaphis</name>
    <dbReference type="NCBI Taxonomy" id="587753"/>
    <lineage>
        <taxon>Bacteria</taxon>
        <taxon>Pseudomonadati</taxon>
        <taxon>Pseudomonadota</taxon>
        <taxon>Gammaproteobacteria</taxon>
        <taxon>Pseudomonadales</taxon>
        <taxon>Pseudomonadaceae</taxon>
        <taxon>Pseudomonas</taxon>
    </lineage>
</organism>